<name>A0A177WID6_BATDL</name>
<protein>
    <submittedName>
        <fullName evidence="1">Uncharacterized protein</fullName>
    </submittedName>
</protein>
<reference evidence="1 2" key="2">
    <citation type="submission" date="2016-05" db="EMBL/GenBank/DDBJ databases">
        <title>Lineage-specific infection strategies underlie the spectrum of fungal disease in amphibians.</title>
        <authorList>
            <person name="Cuomo C.A."/>
            <person name="Farrer R.A."/>
            <person name="James T."/>
            <person name="Longcore J."/>
            <person name="Birren B."/>
        </authorList>
    </citation>
    <scope>NUCLEOTIDE SEQUENCE [LARGE SCALE GENOMIC DNA]</scope>
    <source>
        <strain evidence="1 2">JEL423</strain>
    </source>
</reference>
<sequence>MGKIALLRAISNTASSSIIGFCRNTTIHRCYSTVASDTPTYSIHTFESDYPIVLNEDATFRESRFNKQTRSHVSWLEKVVFSRIERNVSSFLAKAWVNGKIIASGIDPSSQDKDSASLNPLLTLRSDQFTALSEYLPDKFIAGAEPSLQAFLEAIPKDSLHSSASSLSLMCKPKLFKEFEFHHDQLRSLGITLQLQINYIKNLDMDQVWLAFGSNADLKSTLDSGEIVQSFSPTHFISQKPNSSTVTIRKGAFSYAMGVDELVHVQDQNGSNSTKKYSSPTPAKLNSVMGRGFMIGIDVFANVNMTLSMHKAPIKLEESDESQVENKEDVDRTDDLPLWSRAIEREMIFRFETDHAKGAFHHSWKIADVDNLLASEWV</sequence>
<proteinExistence type="predicted"/>
<gene>
    <name evidence="1" type="ORF">BDEG_23397</name>
</gene>
<evidence type="ECO:0000313" key="2">
    <source>
        <dbReference type="Proteomes" id="UP000077115"/>
    </source>
</evidence>
<accession>A0A177WID6</accession>
<dbReference type="AlphaFoldDB" id="A0A177WID6"/>
<evidence type="ECO:0000313" key="1">
    <source>
        <dbReference type="EMBL" id="OAJ39562.1"/>
    </source>
</evidence>
<dbReference type="EMBL" id="DS022303">
    <property type="protein sequence ID" value="OAJ39562.1"/>
    <property type="molecule type" value="Genomic_DNA"/>
</dbReference>
<reference evidence="1 2" key="1">
    <citation type="submission" date="2006-10" db="EMBL/GenBank/DDBJ databases">
        <title>The Genome Sequence of Batrachochytrium dendrobatidis JEL423.</title>
        <authorList>
            <consortium name="The Broad Institute Genome Sequencing Platform"/>
            <person name="Birren B."/>
            <person name="Lander E."/>
            <person name="Galagan J."/>
            <person name="Cuomo C."/>
            <person name="Devon K."/>
            <person name="Jaffe D."/>
            <person name="Butler J."/>
            <person name="Alvarez P."/>
            <person name="Gnerre S."/>
            <person name="Grabherr M."/>
            <person name="Kleber M."/>
            <person name="Mauceli E."/>
            <person name="Brockman W."/>
            <person name="Young S."/>
            <person name="LaButti K."/>
            <person name="Sykes S."/>
            <person name="DeCaprio D."/>
            <person name="Crawford M."/>
            <person name="Koehrsen M."/>
            <person name="Engels R."/>
            <person name="Montgomery P."/>
            <person name="Pearson M."/>
            <person name="Howarth C."/>
            <person name="Larson L."/>
            <person name="White J."/>
            <person name="O'Leary S."/>
            <person name="Kodira C."/>
            <person name="Zeng Q."/>
            <person name="Yandava C."/>
            <person name="Alvarado L."/>
            <person name="Longcore J."/>
            <person name="James T."/>
        </authorList>
    </citation>
    <scope>NUCLEOTIDE SEQUENCE [LARGE SCALE GENOMIC DNA]</scope>
    <source>
        <strain evidence="1 2">JEL423</strain>
    </source>
</reference>
<dbReference type="OrthoDB" id="2117820at2759"/>
<dbReference type="Proteomes" id="UP000077115">
    <property type="component" value="Unassembled WGS sequence"/>
</dbReference>
<organism evidence="1 2">
    <name type="scientific">Batrachochytrium dendrobatidis (strain JEL423)</name>
    <dbReference type="NCBI Taxonomy" id="403673"/>
    <lineage>
        <taxon>Eukaryota</taxon>
        <taxon>Fungi</taxon>
        <taxon>Fungi incertae sedis</taxon>
        <taxon>Chytridiomycota</taxon>
        <taxon>Chytridiomycota incertae sedis</taxon>
        <taxon>Chytridiomycetes</taxon>
        <taxon>Rhizophydiales</taxon>
        <taxon>Rhizophydiales incertae sedis</taxon>
        <taxon>Batrachochytrium</taxon>
    </lineage>
</organism>
<dbReference type="VEuPathDB" id="FungiDB:BDEG_23397"/>